<dbReference type="PANTHER" id="PTHR10000">
    <property type="entry name" value="PHOSPHOSERINE PHOSPHATASE"/>
    <property type="match status" value="1"/>
</dbReference>
<proteinExistence type="predicted"/>
<sequence>MIKAVFFDVDGTLASFKTHSVPPSAQAALDELRRQGILTIIATGRSHGLLAPELAQGFDAYITLNGQLCFDGEGVFRDCPIDPKDAKTVVSQAASGAYDLLVLHEDSCFINRRGERVADIEKTVGITYELGDLSLALERPIYQFCAFVTREEEAQIREACEHVALTRWIDGFCDVVPAAGGKGYGVRATLERFGIDASEAVAFGDGENDLPMFQEVGTAVAMGDAWEQVQAQADFVTASVDEDGIWKACEHLGLV</sequence>
<dbReference type="Gene3D" id="3.30.1240.10">
    <property type="match status" value="1"/>
</dbReference>
<dbReference type="SFLD" id="SFLDS00003">
    <property type="entry name" value="Haloacid_Dehalogenase"/>
    <property type="match status" value="1"/>
</dbReference>
<dbReference type="InterPro" id="IPR000150">
    <property type="entry name" value="Cof"/>
</dbReference>
<accession>A0ABS7MHR0</accession>
<dbReference type="SUPFAM" id="SSF56784">
    <property type="entry name" value="HAD-like"/>
    <property type="match status" value="1"/>
</dbReference>
<evidence type="ECO:0000313" key="1">
    <source>
        <dbReference type="EMBL" id="MBY4796893.1"/>
    </source>
</evidence>
<gene>
    <name evidence="1" type="ORF">K6V98_00735</name>
</gene>
<organism evidence="1 2">
    <name type="scientific">Collinsella ureilytica</name>
    <dbReference type="NCBI Taxonomy" id="2869515"/>
    <lineage>
        <taxon>Bacteria</taxon>
        <taxon>Bacillati</taxon>
        <taxon>Actinomycetota</taxon>
        <taxon>Coriobacteriia</taxon>
        <taxon>Coriobacteriales</taxon>
        <taxon>Coriobacteriaceae</taxon>
        <taxon>Collinsella</taxon>
    </lineage>
</organism>
<dbReference type="NCBIfam" id="TIGR00099">
    <property type="entry name" value="Cof-subfamily"/>
    <property type="match status" value="1"/>
</dbReference>
<dbReference type="InterPro" id="IPR036412">
    <property type="entry name" value="HAD-like_sf"/>
</dbReference>
<reference evidence="1 2" key="1">
    <citation type="submission" date="2021-08" db="EMBL/GenBank/DDBJ databases">
        <title>Collinsella faecalis sp. nov. isolated from swine faeces.</title>
        <authorList>
            <person name="Oh B.S."/>
            <person name="Lee J.H."/>
        </authorList>
    </citation>
    <scope>NUCLEOTIDE SEQUENCE [LARGE SCALE GENOMIC DNA]</scope>
    <source>
        <strain evidence="1 2">AGMB00827</strain>
    </source>
</reference>
<dbReference type="NCBIfam" id="TIGR01484">
    <property type="entry name" value="HAD-SF-IIB"/>
    <property type="match status" value="1"/>
</dbReference>
<dbReference type="PANTHER" id="PTHR10000:SF25">
    <property type="entry name" value="PHOSPHATASE YKRA-RELATED"/>
    <property type="match status" value="1"/>
</dbReference>
<dbReference type="InterPro" id="IPR006379">
    <property type="entry name" value="HAD-SF_hydro_IIB"/>
</dbReference>
<dbReference type="GO" id="GO:0016787">
    <property type="term" value="F:hydrolase activity"/>
    <property type="evidence" value="ECO:0007669"/>
    <property type="project" value="UniProtKB-KW"/>
</dbReference>
<keyword evidence="1" id="KW-0378">Hydrolase</keyword>
<keyword evidence="2" id="KW-1185">Reference proteome</keyword>
<dbReference type="RefSeq" id="WP_222198616.1">
    <property type="nucleotide sequence ID" value="NZ_JAIMFO010000004.1"/>
</dbReference>
<protein>
    <submittedName>
        <fullName evidence="1">Cof-type HAD-IIB family hydrolase</fullName>
    </submittedName>
</protein>
<evidence type="ECO:0000313" key="2">
    <source>
        <dbReference type="Proteomes" id="UP000700908"/>
    </source>
</evidence>
<name>A0ABS7MHR0_9ACTN</name>
<dbReference type="Gene3D" id="3.40.50.1000">
    <property type="entry name" value="HAD superfamily/HAD-like"/>
    <property type="match status" value="1"/>
</dbReference>
<dbReference type="Pfam" id="PF08282">
    <property type="entry name" value="Hydrolase_3"/>
    <property type="match status" value="1"/>
</dbReference>
<dbReference type="InterPro" id="IPR023214">
    <property type="entry name" value="HAD_sf"/>
</dbReference>
<dbReference type="EMBL" id="JAIMFO010000004">
    <property type="protein sequence ID" value="MBY4796893.1"/>
    <property type="molecule type" value="Genomic_DNA"/>
</dbReference>
<dbReference type="SFLD" id="SFLDG01140">
    <property type="entry name" value="C2.B:_Phosphomannomutase_and_P"/>
    <property type="match status" value="1"/>
</dbReference>
<comment type="caution">
    <text evidence="1">The sequence shown here is derived from an EMBL/GenBank/DDBJ whole genome shotgun (WGS) entry which is preliminary data.</text>
</comment>
<dbReference type="Proteomes" id="UP000700908">
    <property type="component" value="Unassembled WGS sequence"/>
</dbReference>